<keyword evidence="1" id="KW-0472">Membrane</keyword>
<dbReference type="SMART" id="SM00267">
    <property type="entry name" value="GGDEF"/>
    <property type="match status" value="1"/>
</dbReference>
<dbReference type="PANTHER" id="PTHR44757:SF2">
    <property type="entry name" value="BIOFILM ARCHITECTURE MAINTENANCE PROTEIN MBAA"/>
    <property type="match status" value="1"/>
</dbReference>
<dbReference type="Pfam" id="PF00990">
    <property type="entry name" value="GGDEF"/>
    <property type="match status" value="1"/>
</dbReference>
<keyword evidence="1" id="KW-0812">Transmembrane</keyword>
<dbReference type="RefSeq" id="WP_192506045.1">
    <property type="nucleotide sequence ID" value="NZ_AQGV01000009.1"/>
</dbReference>
<evidence type="ECO:0008006" key="6">
    <source>
        <dbReference type="Google" id="ProtNLM"/>
    </source>
</evidence>
<proteinExistence type="predicted"/>
<dbReference type="InterPro" id="IPR043128">
    <property type="entry name" value="Rev_trsase/Diguanyl_cyclase"/>
</dbReference>
<protein>
    <recommendedName>
        <fullName evidence="6">Diguanylate cyclase</fullName>
    </recommendedName>
</protein>
<evidence type="ECO:0000259" key="3">
    <source>
        <dbReference type="PROSITE" id="PS50887"/>
    </source>
</evidence>
<dbReference type="Pfam" id="PF00563">
    <property type="entry name" value="EAL"/>
    <property type="match status" value="1"/>
</dbReference>
<name>A0ABR9E6B9_9GAMM</name>
<dbReference type="SUPFAM" id="SSF55073">
    <property type="entry name" value="Nucleotide cyclase"/>
    <property type="match status" value="1"/>
</dbReference>
<dbReference type="PANTHER" id="PTHR44757">
    <property type="entry name" value="DIGUANYLATE CYCLASE DGCP"/>
    <property type="match status" value="1"/>
</dbReference>
<feature type="domain" description="GGDEF" evidence="3">
    <location>
        <begin position="502"/>
        <end position="637"/>
    </location>
</feature>
<dbReference type="Pfam" id="PF13188">
    <property type="entry name" value="PAS_8"/>
    <property type="match status" value="1"/>
</dbReference>
<accession>A0ABR9E6B9</accession>
<keyword evidence="1" id="KW-1133">Transmembrane helix</keyword>
<sequence length="907" mass="103339">MSIVTPIISVLRSPVQFGAACFALFVSVMLYVGYLLNNYYQQQERQTLQQQLSQYHHQLDTKLSYVGHLLYSIDSYLVPSFEMDLFNQVAQSQLPGSDVELRLELYRIISAEQVANVEASQKSQGFFDYKVRLAQAHSQHYLTLMNVAPMAEYGHTMGESLNFTEQQINALYEQQSLMAINWRDQDKWTLLVQRPDHDGAASALGISFELPILLEGLFGHIYQTSQQHIRVLTQQQVLFSSDWQNTHSLESRQVGAYQHIDFYGQELMLQLFSQKQLAPSLLENRQLMIAGFIVVASLCAWLVWMQVRYLVSRNNVVNRIVVERTTSLAQANERLSVESDRRLAALQQQISAERKYKSLFLNSNEGLFVLDGHGQLIDANPAFRRLLIGVEDKPLGAYLSQYIVDDEFATQWQAIIDQKTRHDELEWLAQVESKDSLWLRQTGSWLHSPNGTLYEGRVTDITQLKLFNEQLKYKAQHDSLTDLINRQTFLNLVETCRTATERKYILLYIDLDRFKLINDTLGHLAGDRLLVEFATRMRILLGSFADIARLGGDEFAVLIDFAKLPMPLEGVLEDILVEIRKPFVYQEQSHCISGSVGVRKFTVPCLNYEAEKLLHDADIAMYEAKKRGKNCYHIYSSAIACEASRKLRVERALHDMTLDTELKLQFQPIFCRDGKVLRGFEALVRWQSPELGFVSPAEFIPIAEECAKINVLGQWVFREALSFMSEHNCEGLFMSVNVSPLQLQSGMFVPWLKQLFAQYDVSPQQFKIELTESAMMMVEDSLIEPLEQLHELGFGIYIDDFGTGFSSLARLSVLPVDGLKIDRAFIDGIECAGSARQLIEAICAIAKSFDLEVTAEGIETPEQLAVLGVLHCQQSQGYLMSKPLKRQAAAELLIQTYGRPYLELVTQ</sequence>
<evidence type="ECO:0000313" key="5">
    <source>
        <dbReference type="Proteomes" id="UP000615755"/>
    </source>
</evidence>
<reference evidence="4 5" key="1">
    <citation type="submission" date="2015-03" db="EMBL/GenBank/DDBJ databases">
        <title>Genome sequence of Pseudoalteromonas aurantia.</title>
        <authorList>
            <person name="Xie B.-B."/>
            <person name="Rong J.-C."/>
            <person name="Qin Q.-L."/>
            <person name="Zhang Y.-Z."/>
        </authorList>
    </citation>
    <scope>NUCLEOTIDE SEQUENCE [LARGE SCALE GENOMIC DNA]</scope>
    <source>
        <strain evidence="4 5">208</strain>
    </source>
</reference>
<dbReference type="InterPro" id="IPR000160">
    <property type="entry name" value="GGDEF_dom"/>
</dbReference>
<gene>
    <name evidence="4" type="ORF">PAUR_a3559</name>
</gene>
<dbReference type="CDD" id="cd01948">
    <property type="entry name" value="EAL"/>
    <property type="match status" value="1"/>
</dbReference>
<dbReference type="Gene3D" id="3.30.70.270">
    <property type="match status" value="1"/>
</dbReference>
<dbReference type="InterPro" id="IPR035965">
    <property type="entry name" value="PAS-like_dom_sf"/>
</dbReference>
<dbReference type="InterPro" id="IPR029787">
    <property type="entry name" value="Nucleotide_cyclase"/>
</dbReference>
<dbReference type="EMBL" id="AQGV01000009">
    <property type="protein sequence ID" value="MBE0366536.1"/>
    <property type="molecule type" value="Genomic_DNA"/>
</dbReference>
<organism evidence="4 5">
    <name type="scientific">Pseudoalteromonas aurantia 208</name>
    <dbReference type="NCBI Taxonomy" id="1314867"/>
    <lineage>
        <taxon>Bacteria</taxon>
        <taxon>Pseudomonadati</taxon>
        <taxon>Pseudomonadota</taxon>
        <taxon>Gammaproteobacteria</taxon>
        <taxon>Alteromonadales</taxon>
        <taxon>Pseudoalteromonadaceae</taxon>
        <taxon>Pseudoalteromonas</taxon>
    </lineage>
</organism>
<dbReference type="SMART" id="SM00091">
    <property type="entry name" value="PAS"/>
    <property type="match status" value="1"/>
</dbReference>
<feature type="transmembrane region" description="Helical" evidence="1">
    <location>
        <begin position="15"/>
        <end position="36"/>
    </location>
</feature>
<dbReference type="InterPro" id="IPR052155">
    <property type="entry name" value="Biofilm_reg_signaling"/>
</dbReference>
<evidence type="ECO:0000256" key="1">
    <source>
        <dbReference type="SAM" id="Phobius"/>
    </source>
</evidence>
<dbReference type="NCBIfam" id="TIGR00229">
    <property type="entry name" value="sensory_box"/>
    <property type="match status" value="1"/>
</dbReference>
<dbReference type="InterPro" id="IPR001633">
    <property type="entry name" value="EAL_dom"/>
</dbReference>
<evidence type="ECO:0000259" key="2">
    <source>
        <dbReference type="PROSITE" id="PS50883"/>
    </source>
</evidence>
<dbReference type="InterPro" id="IPR000014">
    <property type="entry name" value="PAS"/>
</dbReference>
<dbReference type="NCBIfam" id="TIGR00254">
    <property type="entry name" value="GGDEF"/>
    <property type="match status" value="1"/>
</dbReference>
<keyword evidence="5" id="KW-1185">Reference proteome</keyword>
<dbReference type="SMART" id="SM00052">
    <property type="entry name" value="EAL"/>
    <property type="match status" value="1"/>
</dbReference>
<dbReference type="CDD" id="cd00130">
    <property type="entry name" value="PAS"/>
    <property type="match status" value="1"/>
</dbReference>
<dbReference type="Gene3D" id="3.20.20.450">
    <property type="entry name" value="EAL domain"/>
    <property type="match status" value="1"/>
</dbReference>
<dbReference type="PROSITE" id="PS50883">
    <property type="entry name" value="EAL"/>
    <property type="match status" value="1"/>
</dbReference>
<dbReference type="PROSITE" id="PS50887">
    <property type="entry name" value="GGDEF"/>
    <property type="match status" value="1"/>
</dbReference>
<dbReference type="Proteomes" id="UP000615755">
    <property type="component" value="Unassembled WGS sequence"/>
</dbReference>
<feature type="transmembrane region" description="Helical" evidence="1">
    <location>
        <begin position="287"/>
        <end position="307"/>
    </location>
</feature>
<feature type="domain" description="EAL" evidence="2">
    <location>
        <begin position="646"/>
        <end position="897"/>
    </location>
</feature>
<comment type="caution">
    <text evidence="4">The sequence shown here is derived from an EMBL/GenBank/DDBJ whole genome shotgun (WGS) entry which is preliminary data.</text>
</comment>
<dbReference type="CDD" id="cd01949">
    <property type="entry name" value="GGDEF"/>
    <property type="match status" value="1"/>
</dbReference>
<dbReference type="Gene3D" id="3.30.450.20">
    <property type="entry name" value="PAS domain"/>
    <property type="match status" value="1"/>
</dbReference>
<dbReference type="InterPro" id="IPR035919">
    <property type="entry name" value="EAL_sf"/>
</dbReference>
<dbReference type="SUPFAM" id="SSF141868">
    <property type="entry name" value="EAL domain-like"/>
    <property type="match status" value="1"/>
</dbReference>
<evidence type="ECO:0000313" key="4">
    <source>
        <dbReference type="EMBL" id="MBE0366536.1"/>
    </source>
</evidence>
<dbReference type="SUPFAM" id="SSF55785">
    <property type="entry name" value="PYP-like sensor domain (PAS domain)"/>
    <property type="match status" value="1"/>
</dbReference>